<evidence type="ECO:0000313" key="2">
    <source>
        <dbReference type="EMBL" id="KAF4245031.1"/>
    </source>
</evidence>
<dbReference type="Proteomes" id="UP000653565">
    <property type="component" value="Unassembled WGS sequence"/>
</dbReference>
<evidence type="ECO:0008006" key="4">
    <source>
        <dbReference type="Google" id="ProtNLM"/>
    </source>
</evidence>
<keyword evidence="1" id="KW-0732">Signal</keyword>
<protein>
    <recommendedName>
        <fullName evidence="4">Cell wall protein</fullName>
    </recommendedName>
</protein>
<sequence length="284" mass="29701">MTFTFPTHTVRSVIALLILRPVLSAPATSVALARDIPEDSQSSDWIPASVISHDFTSTGGSDNEARSLLEGRNSQGSLALTSLGGCLQSSVSGWPKTRPSHEQFEKCLQSATGSVAKRGQPSSISASPLVADGDTGSGICSVANTVLSNFLTGKDMEDLADSICNTMVTPGVGIITKDAGAIASAITVQGGHKKGLSIVHKHRNLQIIGTVANVAGITAKSKLVDLCVQAIKYQAETCVTDLKYGAFNSQIDHVAKPSTTTWRDGKGAVQAIFDIGFAMPDVFR</sequence>
<reference evidence="2" key="2">
    <citation type="submission" date="2020-04" db="EMBL/GenBank/DDBJ databases">
        <authorList>
            <person name="Santos R.A.C."/>
            <person name="Steenwyk J.L."/>
            <person name="Rivero-Menendez O."/>
            <person name="Mead M.E."/>
            <person name="Silva L.P."/>
            <person name="Bastos R.W."/>
            <person name="Alastruey-Izquierdo A."/>
            <person name="Goldman G.H."/>
            <person name="Rokas A."/>
        </authorList>
    </citation>
    <scope>NUCLEOTIDE SEQUENCE</scope>
    <source>
        <strain evidence="2">CNM-CM6805</strain>
    </source>
</reference>
<accession>A0A8H4MF23</accession>
<evidence type="ECO:0000256" key="1">
    <source>
        <dbReference type="SAM" id="SignalP"/>
    </source>
</evidence>
<keyword evidence="3" id="KW-1185">Reference proteome</keyword>
<reference evidence="2" key="1">
    <citation type="journal article" date="2020" name="bioRxiv">
        <title>Genomic and phenotypic heterogeneity of clinical isolates of the human pathogens Aspergillus fumigatus, Aspergillus lentulus and Aspergillus fumigatiaffinis.</title>
        <authorList>
            <person name="dos Santos R.A.C."/>
            <person name="Steenwyk J.L."/>
            <person name="Rivero-Menendez O."/>
            <person name="Mead M.E."/>
            <person name="Silva L.P."/>
            <person name="Bastos R.W."/>
            <person name="Alastruey-Izquierdo A."/>
            <person name="Goldman G.H."/>
            <person name="Rokas A."/>
        </authorList>
    </citation>
    <scope>NUCLEOTIDE SEQUENCE</scope>
    <source>
        <strain evidence="2">CNM-CM6805</strain>
    </source>
</reference>
<proteinExistence type="predicted"/>
<dbReference type="EMBL" id="JAAAPX010000003">
    <property type="protein sequence ID" value="KAF4245031.1"/>
    <property type="molecule type" value="Genomic_DNA"/>
</dbReference>
<gene>
    <name evidence="2" type="ORF">CNMCM6805_006464</name>
</gene>
<feature type="chain" id="PRO_5034487610" description="Cell wall protein" evidence="1">
    <location>
        <begin position="25"/>
        <end position="284"/>
    </location>
</feature>
<evidence type="ECO:0000313" key="3">
    <source>
        <dbReference type="Proteomes" id="UP000653565"/>
    </source>
</evidence>
<organism evidence="2 3">
    <name type="scientific">Aspergillus fumigatiaffinis</name>
    <dbReference type="NCBI Taxonomy" id="340414"/>
    <lineage>
        <taxon>Eukaryota</taxon>
        <taxon>Fungi</taxon>
        <taxon>Dikarya</taxon>
        <taxon>Ascomycota</taxon>
        <taxon>Pezizomycotina</taxon>
        <taxon>Eurotiomycetes</taxon>
        <taxon>Eurotiomycetidae</taxon>
        <taxon>Eurotiales</taxon>
        <taxon>Aspergillaceae</taxon>
        <taxon>Aspergillus</taxon>
        <taxon>Aspergillus subgen. Fumigati</taxon>
    </lineage>
</organism>
<comment type="caution">
    <text evidence="2">The sequence shown here is derived from an EMBL/GenBank/DDBJ whole genome shotgun (WGS) entry which is preliminary data.</text>
</comment>
<name>A0A8H4MF23_9EURO</name>
<feature type="signal peptide" evidence="1">
    <location>
        <begin position="1"/>
        <end position="24"/>
    </location>
</feature>
<dbReference type="AlphaFoldDB" id="A0A8H4MF23"/>